<protein>
    <recommendedName>
        <fullName evidence="4">DUF3618 domain-containing protein</fullName>
    </recommendedName>
</protein>
<feature type="region of interest" description="Disordered" evidence="1">
    <location>
        <begin position="183"/>
        <end position="202"/>
    </location>
</feature>
<accession>A0A250KZ29</accession>
<reference evidence="2 3" key="1">
    <citation type="submission" date="2016-12" db="EMBL/GenBank/DDBJ databases">
        <title>Genome sequencing of Methylocaldum marinum.</title>
        <authorList>
            <person name="Takeuchi M."/>
            <person name="Kamagata Y."/>
            <person name="Hiraoka S."/>
            <person name="Oshima K."/>
            <person name="Hattori M."/>
            <person name="Iwasaki W."/>
        </authorList>
    </citation>
    <scope>NUCLEOTIDE SEQUENCE [LARGE SCALE GENOMIC DNA]</scope>
    <source>
        <strain evidence="2 3">S8</strain>
    </source>
</reference>
<evidence type="ECO:0000256" key="1">
    <source>
        <dbReference type="SAM" id="MobiDB-lite"/>
    </source>
</evidence>
<evidence type="ECO:0008006" key="4">
    <source>
        <dbReference type="Google" id="ProtNLM"/>
    </source>
</evidence>
<feature type="region of interest" description="Disordered" evidence="1">
    <location>
        <begin position="345"/>
        <end position="414"/>
    </location>
</feature>
<dbReference type="InterPro" id="IPR022062">
    <property type="entry name" value="DUF3618"/>
</dbReference>
<dbReference type="KEGG" id="mmai:sS8_4821"/>
<feature type="compositionally biased region" description="Basic and acidic residues" evidence="1">
    <location>
        <begin position="128"/>
        <end position="137"/>
    </location>
</feature>
<feature type="region of interest" description="Disordered" evidence="1">
    <location>
        <begin position="273"/>
        <end position="333"/>
    </location>
</feature>
<keyword evidence="3" id="KW-1185">Reference proteome</keyword>
<gene>
    <name evidence="2" type="ORF">sS8_4821</name>
</gene>
<evidence type="ECO:0000313" key="2">
    <source>
        <dbReference type="EMBL" id="BBA36744.1"/>
    </source>
</evidence>
<dbReference type="Pfam" id="PF12277">
    <property type="entry name" value="DUF3618"/>
    <property type="match status" value="1"/>
</dbReference>
<proteinExistence type="predicted"/>
<sequence>MHPLKASAVEKTMATYDETRSPEQIETDIERTRTQMAETLDTIQKKFSPGQLLDQALDYLDEKQVNENLRRFGMNTGAVIKENPIPVALLGVGLTWLTMSGRNGGKGRQFLSRFGKPSRGIGSSPRMESLHSEHGEIPRTMPHGASGAKGHGPAGAGLEHAKAGASEKVGHFREAIGEKTSEVRHSVGETMSSVREKAGEVSHRARERAVRVGHAVHDEYEHVVQEQPLVLGVLGLAIGAALGAAMPRTRMEDEMMGEVSDRLAHEARETGREIMHEGESEASAGGPAHEGPTEAERSPITAGSTAGEIQHGLEAGEPGISPSPLISNSGTTAGSAISEAMSGITGVAGGEMPGGVPPMGERRGGVRDRRKGFLAETGATTRMTSAEERRRGMPDRRHSAAMSHETGYDSPKTP</sequence>
<dbReference type="OrthoDB" id="6065071at2"/>
<feature type="compositionally biased region" description="Basic and acidic residues" evidence="1">
    <location>
        <begin position="385"/>
        <end position="398"/>
    </location>
</feature>
<dbReference type="Proteomes" id="UP000266313">
    <property type="component" value="Chromosome"/>
</dbReference>
<dbReference type="EMBL" id="AP017928">
    <property type="protein sequence ID" value="BBA36744.1"/>
    <property type="molecule type" value="Genomic_DNA"/>
</dbReference>
<organism evidence="2 3">
    <name type="scientific">Methylocaldum marinum</name>
    <dbReference type="NCBI Taxonomy" id="1432792"/>
    <lineage>
        <taxon>Bacteria</taxon>
        <taxon>Pseudomonadati</taxon>
        <taxon>Pseudomonadota</taxon>
        <taxon>Gammaproteobacteria</taxon>
        <taxon>Methylococcales</taxon>
        <taxon>Methylococcaceae</taxon>
        <taxon>Methylocaldum</taxon>
    </lineage>
</organism>
<name>A0A250KZ29_9GAMM</name>
<feature type="compositionally biased region" description="Polar residues" evidence="1">
    <location>
        <begin position="324"/>
        <end position="333"/>
    </location>
</feature>
<evidence type="ECO:0000313" key="3">
    <source>
        <dbReference type="Proteomes" id="UP000266313"/>
    </source>
</evidence>
<dbReference type="AlphaFoldDB" id="A0A250KZ29"/>
<feature type="compositionally biased region" description="Basic and acidic residues" evidence="1">
    <location>
        <begin position="360"/>
        <end position="373"/>
    </location>
</feature>
<feature type="region of interest" description="Disordered" evidence="1">
    <location>
        <begin position="108"/>
        <end position="165"/>
    </location>
</feature>